<reference evidence="2" key="1">
    <citation type="submission" date="2024-06" db="EMBL/GenBank/DDBJ databases">
        <title>Multi-omics analyses provide insights into the biosynthesis of the anticancer antibiotic pleurotin in Hohenbuehelia grisea.</title>
        <authorList>
            <person name="Weaver J.A."/>
            <person name="Alberti F."/>
        </authorList>
    </citation>
    <scope>NUCLEOTIDE SEQUENCE [LARGE SCALE GENOMIC DNA]</scope>
    <source>
        <strain evidence="2">T-177</strain>
    </source>
</reference>
<dbReference type="Proteomes" id="UP001556367">
    <property type="component" value="Unassembled WGS sequence"/>
</dbReference>
<comment type="caution">
    <text evidence="1">The sequence shown here is derived from an EMBL/GenBank/DDBJ whole genome shotgun (WGS) entry which is preliminary data.</text>
</comment>
<evidence type="ECO:0000313" key="1">
    <source>
        <dbReference type="EMBL" id="KAL0956716.1"/>
    </source>
</evidence>
<name>A0ABR3JLV0_9AGAR</name>
<organism evidence="1 2">
    <name type="scientific">Hohenbuehelia grisea</name>
    <dbReference type="NCBI Taxonomy" id="104357"/>
    <lineage>
        <taxon>Eukaryota</taxon>
        <taxon>Fungi</taxon>
        <taxon>Dikarya</taxon>
        <taxon>Basidiomycota</taxon>
        <taxon>Agaricomycotina</taxon>
        <taxon>Agaricomycetes</taxon>
        <taxon>Agaricomycetidae</taxon>
        <taxon>Agaricales</taxon>
        <taxon>Pleurotineae</taxon>
        <taxon>Pleurotaceae</taxon>
        <taxon>Hohenbuehelia</taxon>
    </lineage>
</organism>
<dbReference type="InterPro" id="IPR011008">
    <property type="entry name" value="Dimeric_a/b-barrel"/>
</dbReference>
<gene>
    <name evidence="1" type="ORF">HGRIS_002838</name>
</gene>
<evidence type="ECO:0000313" key="2">
    <source>
        <dbReference type="Proteomes" id="UP001556367"/>
    </source>
</evidence>
<sequence>MAPTDATGLLFVYGEPSPAVSEQGFNDWYDNEHIPARTTVPGFQSLSRYKAIDGQKPSWLAIYDLESPSVAKSDAYTGLPKLASDNERDIISRLTVLNRRIYSQISSILPPSTPSDALPGKYLLVVLLQPGEAAEDEFNRWYEEEHLKLLALIPGYLRGRRYTLVGDHVELAGKADASEQRQFKYLALHELDNNTFKETKEFIAATTTPWRNEVMKNLVAGEYRLFEQYKVFQPKL</sequence>
<dbReference type="EMBL" id="JASNQZ010000006">
    <property type="protein sequence ID" value="KAL0956716.1"/>
    <property type="molecule type" value="Genomic_DNA"/>
</dbReference>
<accession>A0ABR3JLV0</accession>
<dbReference type="Gene3D" id="3.30.70.100">
    <property type="match status" value="1"/>
</dbReference>
<dbReference type="SUPFAM" id="SSF54909">
    <property type="entry name" value="Dimeric alpha+beta barrel"/>
    <property type="match status" value="2"/>
</dbReference>
<protein>
    <recommendedName>
        <fullName evidence="3">EthD domain-containing protein</fullName>
    </recommendedName>
</protein>
<proteinExistence type="predicted"/>
<evidence type="ECO:0008006" key="3">
    <source>
        <dbReference type="Google" id="ProtNLM"/>
    </source>
</evidence>
<keyword evidence="2" id="KW-1185">Reference proteome</keyword>